<dbReference type="PANTHER" id="PTHR21193">
    <property type="entry name" value="OXIDOREDUCTASE-LIKE DOMAIN-CONTAINING PROTEIN 1"/>
    <property type="match status" value="1"/>
</dbReference>
<reference evidence="3" key="1">
    <citation type="submission" date="2020-01" db="EMBL/GenBank/DDBJ databases">
        <title>Development of genomics and gene disruption for Polysphondylium violaceum indicates a role for the polyketide synthase stlB in stalk morphogenesis.</title>
        <authorList>
            <person name="Narita B."/>
            <person name="Kawabe Y."/>
            <person name="Kin K."/>
            <person name="Saito T."/>
            <person name="Gibbs R."/>
            <person name="Kuspa A."/>
            <person name="Muzny D."/>
            <person name="Queller D."/>
            <person name="Richards S."/>
            <person name="Strassman J."/>
            <person name="Sucgang R."/>
            <person name="Worley K."/>
            <person name="Schaap P."/>
        </authorList>
    </citation>
    <scope>NUCLEOTIDE SEQUENCE</scope>
    <source>
        <strain evidence="3">QSvi11</strain>
    </source>
</reference>
<dbReference type="EMBL" id="AJWJ01000003">
    <property type="protein sequence ID" value="KAF2078520.1"/>
    <property type="molecule type" value="Genomic_DNA"/>
</dbReference>
<feature type="region of interest" description="Disordered" evidence="1">
    <location>
        <begin position="38"/>
        <end position="75"/>
    </location>
</feature>
<dbReference type="Pfam" id="PF09791">
    <property type="entry name" value="Oxidored-like"/>
    <property type="match status" value="1"/>
</dbReference>
<evidence type="ECO:0000259" key="2">
    <source>
        <dbReference type="Pfam" id="PF09791"/>
    </source>
</evidence>
<dbReference type="PANTHER" id="PTHR21193:SF3">
    <property type="entry name" value="OXIDOREDUCTASE-LIKE DOMAIN-CONTAINING PROTEIN 1"/>
    <property type="match status" value="1"/>
</dbReference>
<dbReference type="InterPro" id="IPR019180">
    <property type="entry name" value="Oxidoreductase-like_N"/>
</dbReference>
<accession>A0A8J4Q4B5</accession>
<feature type="domain" description="Oxidoreductase-like" evidence="2">
    <location>
        <begin position="63"/>
        <end position="97"/>
    </location>
</feature>
<evidence type="ECO:0000313" key="3">
    <source>
        <dbReference type="EMBL" id="KAF2078520.1"/>
    </source>
</evidence>
<proteinExistence type="predicted"/>
<name>A0A8J4Q4B5_9MYCE</name>
<dbReference type="GO" id="GO:0005739">
    <property type="term" value="C:mitochondrion"/>
    <property type="evidence" value="ECO:0007669"/>
    <property type="project" value="TreeGrafter"/>
</dbReference>
<evidence type="ECO:0000313" key="4">
    <source>
        <dbReference type="Proteomes" id="UP000695562"/>
    </source>
</evidence>
<dbReference type="Proteomes" id="UP000695562">
    <property type="component" value="Unassembled WGS sequence"/>
</dbReference>
<feature type="compositionally biased region" description="Basic and acidic residues" evidence="1">
    <location>
        <begin position="132"/>
        <end position="151"/>
    </location>
</feature>
<organism evidence="3 4">
    <name type="scientific">Polysphondylium violaceum</name>
    <dbReference type="NCBI Taxonomy" id="133409"/>
    <lineage>
        <taxon>Eukaryota</taxon>
        <taxon>Amoebozoa</taxon>
        <taxon>Evosea</taxon>
        <taxon>Eumycetozoa</taxon>
        <taxon>Dictyostelia</taxon>
        <taxon>Dictyosteliales</taxon>
        <taxon>Dictyosteliaceae</taxon>
        <taxon>Polysphondylium</taxon>
    </lineage>
</organism>
<comment type="caution">
    <text evidence="3">The sequence shown here is derived from an EMBL/GenBank/DDBJ whole genome shotgun (WGS) entry which is preliminary data.</text>
</comment>
<protein>
    <recommendedName>
        <fullName evidence="2">Oxidoreductase-like domain-containing protein</fullName>
    </recommendedName>
</protein>
<gene>
    <name evidence="3" type="ORF">CYY_000145</name>
</gene>
<dbReference type="OrthoDB" id="20314at2759"/>
<evidence type="ECO:0000256" key="1">
    <source>
        <dbReference type="SAM" id="MobiDB-lite"/>
    </source>
</evidence>
<dbReference type="InterPro" id="IPR039251">
    <property type="entry name" value="OXLD1"/>
</dbReference>
<sequence length="151" mass="17734">MLQRLCRMIRRTSHTHTSNRDLNQPLFFCKSQYRHYTTGNKNDDNNDNKQTSSPPLKKDDDEPHQPLPPTNCCGSGCANCVWDVYFEEMDEYNKKLKISDPNAPLEPLLTTGDEDPMQFFMKMERYNALQRKKAELKQQQEEEGKKESKDK</sequence>
<feature type="region of interest" description="Disordered" evidence="1">
    <location>
        <begin position="131"/>
        <end position="151"/>
    </location>
</feature>
<dbReference type="AlphaFoldDB" id="A0A8J4Q4B5"/>
<keyword evidence="4" id="KW-1185">Reference proteome</keyword>